<gene>
    <name evidence="5" type="ORF">SAMN06296241_0029</name>
</gene>
<reference evidence="6" key="1">
    <citation type="submission" date="2017-09" db="EMBL/GenBank/DDBJ databases">
        <authorList>
            <person name="Varghese N."/>
            <person name="Submissions S."/>
        </authorList>
    </citation>
    <scope>NUCLEOTIDE SEQUENCE [LARGE SCALE GENOMIC DNA]</scope>
    <source>
        <strain evidence="6">CGMCC 1.12641</strain>
    </source>
</reference>
<name>A0A285X2C1_9FLAO</name>
<evidence type="ECO:0000256" key="3">
    <source>
        <dbReference type="SAM" id="Coils"/>
    </source>
</evidence>
<feature type="chain" id="PRO_5012448151" evidence="4">
    <location>
        <begin position="20"/>
        <end position="169"/>
    </location>
</feature>
<proteinExistence type="inferred from homology"/>
<dbReference type="PANTHER" id="PTHR35089">
    <property type="entry name" value="CHAPERONE PROTEIN SKP"/>
    <property type="match status" value="1"/>
</dbReference>
<evidence type="ECO:0000313" key="5">
    <source>
        <dbReference type="EMBL" id="SOC78519.1"/>
    </source>
</evidence>
<dbReference type="Proteomes" id="UP000219193">
    <property type="component" value="Unassembled WGS sequence"/>
</dbReference>
<dbReference type="Pfam" id="PF03938">
    <property type="entry name" value="OmpH"/>
    <property type="match status" value="1"/>
</dbReference>
<dbReference type="GO" id="GO:0050821">
    <property type="term" value="P:protein stabilization"/>
    <property type="evidence" value="ECO:0007669"/>
    <property type="project" value="TreeGrafter"/>
</dbReference>
<evidence type="ECO:0000313" key="6">
    <source>
        <dbReference type="Proteomes" id="UP000219193"/>
    </source>
</evidence>
<protein>
    <submittedName>
        <fullName evidence="5">Periplasmic chaperone for outer membrane proteins Skp</fullName>
    </submittedName>
</protein>
<dbReference type="InterPro" id="IPR024930">
    <property type="entry name" value="Skp_dom_sf"/>
</dbReference>
<keyword evidence="3" id="KW-0175">Coiled coil</keyword>
<comment type="similarity">
    <text evidence="1">Belongs to the Skp family.</text>
</comment>
<evidence type="ECO:0000256" key="1">
    <source>
        <dbReference type="ARBA" id="ARBA00009091"/>
    </source>
</evidence>
<dbReference type="SUPFAM" id="SSF111384">
    <property type="entry name" value="OmpH-like"/>
    <property type="match status" value="1"/>
</dbReference>
<dbReference type="GO" id="GO:0051082">
    <property type="term" value="F:unfolded protein binding"/>
    <property type="evidence" value="ECO:0007669"/>
    <property type="project" value="InterPro"/>
</dbReference>
<dbReference type="InterPro" id="IPR005632">
    <property type="entry name" value="Chaperone_Skp"/>
</dbReference>
<evidence type="ECO:0000256" key="4">
    <source>
        <dbReference type="SAM" id="SignalP"/>
    </source>
</evidence>
<dbReference type="OrthoDB" id="1493480at2"/>
<feature type="coiled-coil region" evidence="3">
    <location>
        <begin position="49"/>
        <end position="102"/>
    </location>
</feature>
<organism evidence="5 6">
    <name type="scientific">Salinimicrobium sediminis</name>
    <dbReference type="NCBI Taxonomy" id="1343891"/>
    <lineage>
        <taxon>Bacteria</taxon>
        <taxon>Pseudomonadati</taxon>
        <taxon>Bacteroidota</taxon>
        <taxon>Flavobacteriia</taxon>
        <taxon>Flavobacteriales</taxon>
        <taxon>Flavobacteriaceae</taxon>
        <taxon>Salinimicrobium</taxon>
    </lineage>
</organism>
<accession>A0A285X2C1</accession>
<keyword evidence="6" id="KW-1185">Reference proteome</keyword>
<dbReference type="RefSeq" id="WP_097054338.1">
    <property type="nucleotide sequence ID" value="NZ_OCMF01000001.1"/>
</dbReference>
<feature type="signal peptide" evidence="4">
    <location>
        <begin position="1"/>
        <end position="19"/>
    </location>
</feature>
<dbReference type="Gene3D" id="3.30.910.20">
    <property type="entry name" value="Skp domain"/>
    <property type="match status" value="1"/>
</dbReference>
<dbReference type="GO" id="GO:0005829">
    <property type="term" value="C:cytosol"/>
    <property type="evidence" value="ECO:0007669"/>
    <property type="project" value="TreeGrafter"/>
</dbReference>
<dbReference type="SMART" id="SM00935">
    <property type="entry name" value="OmpH"/>
    <property type="match status" value="1"/>
</dbReference>
<dbReference type="PANTHER" id="PTHR35089:SF1">
    <property type="entry name" value="CHAPERONE PROTEIN SKP"/>
    <property type="match status" value="1"/>
</dbReference>
<dbReference type="AlphaFoldDB" id="A0A285X2C1"/>
<evidence type="ECO:0000256" key="2">
    <source>
        <dbReference type="ARBA" id="ARBA00022729"/>
    </source>
</evidence>
<keyword evidence="2 4" id="KW-0732">Signal</keyword>
<sequence length="169" mass="19189">MKKYFLIFSLAMVSFSAMAQSKIGTIDAEYILNQMPEMTGVNEGIQTYNQELQKELETNVAKYETLVKDYQANNTTFSEEDKKAKESEIIGLENDIKGFRQKAGVMMQMKRNELTQPIYEKINAAMLEVVNEENFTQIFHAGGTSLAFSAEEFDITMKVLKKLGIAVKE</sequence>
<dbReference type="EMBL" id="OCMF01000001">
    <property type="protein sequence ID" value="SOC78519.1"/>
    <property type="molecule type" value="Genomic_DNA"/>
</dbReference>